<dbReference type="PRINTS" id="PR00380">
    <property type="entry name" value="KINESINHEAVY"/>
</dbReference>
<gene>
    <name evidence="10" type="ORF">TSUD_35330</name>
</gene>
<protein>
    <recommendedName>
        <fullName evidence="9">Kinesin motor domain-containing protein</fullName>
    </recommendedName>
</protein>
<keyword evidence="3 6" id="KW-0067">ATP-binding</keyword>
<dbReference type="SMART" id="SM00129">
    <property type="entry name" value="KISc"/>
    <property type="match status" value="1"/>
</dbReference>
<feature type="domain" description="Kinesin motor" evidence="9">
    <location>
        <begin position="3"/>
        <end position="326"/>
    </location>
</feature>
<dbReference type="GO" id="GO:0005524">
    <property type="term" value="F:ATP binding"/>
    <property type="evidence" value="ECO:0007669"/>
    <property type="project" value="UniProtKB-UniRule"/>
</dbReference>
<feature type="compositionally biased region" description="Basic and acidic residues" evidence="8">
    <location>
        <begin position="490"/>
        <end position="505"/>
    </location>
</feature>
<dbReference type="AlphaFoldDB" id="A0A2Z6MEH9"/>
<evidence type="ECO:0000313" key="10">
    <source>
        <dbReference type="EMBL" id="GAU21570.1"/>
    </source>
</evidence>
<dbReference type="FunFam" id="3.40.850.10:FF:000026">
    <property type="entry name" value="Centromere-associated protein E"/>
    <property type="match status" value="1"/>
</dbReference>
<comment type="similarity">
    <text evidence="1">Belongs to the TRAFAC class myosin-kinesin ATPase superfamily. Kinesin family. KIN-7 subfamily.</text>
</comment>
<dbReference type="GO" id="GO:0140694">
    <property type="term" value="P:membraneless organelle assembly"/>
    <property type="evidence" value="ECO:0007669"/>
    <property type="project" value="UniProtKB-ARBA"/>
</dbReference>
<organism evidence="10 11">
    <name type="scientific">Trifolium subterraneum</name>
    <name type="common">Subterranean clover</name>
    <dbReference type="NCBI Taxonomy" id="3900"/>
    <lineage>
        <taxon>Eukaryota</taxon>
        <taxon>Viridiplantae</taxon>
        <taxon>Streptophyta</taxon>
        <taxon>Embryophyta</taxon>
        <taxon>Tracheophyta</taxon>
        <taxon>Spermatophyta</taxon>
        <taxon>Magnoliopsida</taxon>
        <taxon>eudicotyledons</taxon>
        <taxon>Gunneridae</taxon>
        <taxon>Pentapetalae</taxon>
        <taxon>rosids</taxon>
        <taxon>fabids</taxon>
        <taxon>Fabales</taxon>
        <taxon>Fabaceae</taxon>
        <taxon>Papilionoideae</taxon>
        <taxon>50 kb inversion clade</taxon>
        <taxon>NPAAA clade</taxon>
        <taxon>Hologalegina</taxon>
        <taxon>IRL clade</taxon>
        <taxon>Trifolieae</taxon>
        <taxon>Trifolium</taxon>
    </lineage>
</organism>
<keyword evidence="2 6" id="KW-0547">Nucleotide-binding</keyword>
<dbReference type="InterPro" id="IPR027417">
    <property type="entry name" value="P-loop_NTPase"/>
</dbReference>
<dbReference type="GO" id="GO:0007018">
    <property type="term" value="P:microtubule-based movement"/>
    <property type="evidence" value="ECO:0007669"/>
    <property type="project" value="InterPro"/>
</dbReference>
<dbReference type="InterPro" id="IPR001752">
    <property type="entry name" value="Kinesin_motor_dom"/>
</dbReference>
<evidence type="ECO:0000256" key="5">
    <source>
        <dbReference type="ARBA" id="ARBA00023175"/>
    </source>
</evidence>
<evidence type="ECO:0000256" key="1">
    <source>
        <dbReference type="ARBA" id="ARBA00007310"/>
    </source>
</evidence>
<dbReference type="Proteomes" id="UP000242715">
    <property type="component" value="Unassembled WGS sequence"/>
</dbReference>
<keyword evidence="4 7" id="KW-0175">Coiled coil</keyword>
<dbReference type="CDD" id="cd01374">
    <property type="entry name" value="KISc_CENP_E"/>
    <property type="match status" value="1"/>
</dbReference>
<dbReference type="GO" id="GO:0000779">
    <property type="term" value="C:condensed chromosome, centromeric region"/>
    <property type="evidence" value="ECO:0007669"/>
    <property type="project" value="UniProtKB-ARBA"/>
</dbReference>
<dbReference type="PROSITE" id="PS50067">
    <property type="entry name" value="KINESIN_MOTOR_2"/>
    <property type="match status" value="1"/>
</dbReference>
<dbReference type="InterPro" id="IPR019821">
    <property type="entry name" value="Kinesin_motor_CS"/>
</dbReference>
<dbReference type="PANTHER" id="PTHR47968:SF75">
    <property type="entry name" value="CENTROMERE-ASSOCIATED PROTEIN E"/>
    <property type="match status" value="1"/>
</dbReference>
<proteinExistence type="inferred from homology"/>
<dbReference type="GO" id="GO:0008017">
    <property type="term" value="F:microtubule binding"/>
    <property type="evidence" value="ECO:0007669"/>
    <property type="project" value="InterPro"/>
</dbReference>
<keyword evidence="5 6" id="KW-0505">Motor protein</keyword>
<feature type="coiled-coil region" evidence="7">
    <location>
        <begin position="1005"/>
        <end position="1032"/>
    </location>
</feature>
<feature type="coiled-coil region" evidence="7">
    <location>
        <begin position="548"/>
        <end position="614"/>
    </location>
</feature>
<evidence type="ECO:0000256" key="6">
    <source>
        <dbReference type="PROSITE-ProRule" id="PRU00283"/>
    </source>
</evidence>
<dbReference type="GO" id="GO:0043515">
    <property type="term" value="F:kinetochore binding"/>
    <property type="evidence" value="ECO:0007669"/>
    <property type="project" value="UniProtKB-ARBA"/>
</dbReference>
<dbReference type="InterPro" id="IPR027640">
    <property type="entry name" value="Kinesin-like_fam"/>
</dbReference>
<dbReference type="GO" id="GO:1901987">
    <property type="term" value="P:regulation of cell cycle phase transition"/>
    <property type="evidence" value="ECO:0007669"/>
    <property type="project" value="UniProtKB-ARBA"/>
</dbReference>
<evidence type="ECO:0000259" key="9">
    <source>
        <dbReference type="PROSITE" id="PS50067"/>
    </source>
</evidence>
<dbReference type="GO" id="GO:0003777">
    <property type="term" value="F:microtubule motor activity"/>
    <property type="evidence" value="ECO:0007669"/>
    <property type="project" value="InterPro"/>
</dbReference>
<feature type="region of interest" description="Disordered" evidence="8">
    <location>
        <begin position="485"/>
        <end position="508"/>
    </location>
</feature>
<feature type="coiled-coil region" evidence="7">
    <location>
        <begin position="1122"/>
        <end position="1262"/>
    </location>
</feature>
<accession>A0A2Z6MEH9</accession>
<feature type="coiled-coil region" evidence="7">
    <location>
        <begin position="899"/>
        <end position="979"/>
    </location>
</feature>
<evidence type="ECO:0000256" key="8">
    <source>
        <dbReference type="SAM" id="MobiDB-lite"/>
    </source>
</evidence>
<reference evidence="11" key="1">
    <citation type="journal article" date="2017" name="Front. Plant Sci.">
        <title>Climate Clever Clovers: New Paradigm to Reduce the Environmental Footprint of Ruminants by Breeding Low Methanogenic Forages Utilizing Haplotype Variation.</title>
        <authorList>
            <person name="Kaur P."/>
            <person name="Appels R."/>
            <person name="Bayer P.E."/>
            <person name="Keeble-Gagnere G."/>
            <person name="Wang J."/>
            <person name="Hirakawa H."/>
            <person name="Shirasawa K."/>
            <person name="Vercoe P."/>
            <person name="Stefanova K."/>
            <person name="Durmic Z."/>
            <person name="Nichols P."/>
            <person name="Revell C."/>
            <person name="Isobe S.N."/>
            <person name="Edwards D."/>
            <person name="Erskine W."/>
        </authorList>
    </citation>
    <scope>NUCLEOTIDE SEQUENCE [LARGE SCALE GENOMIC DNA]</scope>
    <source>
        <strain evidence="11">cv. Daliak</strain>
    </source>
</reference>
<dbReference type="PROSITE" id="PS00411">
    <property type="entry name" value="KINESIN_MOTOR_1"/>
    <property type="match status" value="1"/>
</dbReference>
<feature type="region of interest" description="Disordered" evidence="8">
    <location>
        <begin position="834"/>
        <end position="865"/>
    </location>
</feature>
<evidence type="ECO:0000256" key="7">
    <source>
        <dbReference type="SAM" id="Coils"/>
    </source>
</evidence>
<dbReference type="InterPro" id="IPR036961">
    <property type="entry name" value="Kinesin_motor_dom_sf"/>
</dbReference>
<name>A0A2Z6MEH9_TRISU</name>
<dbReference type="GO" id="GO:0008608">
    <property type="term" value="P:attachment of spindle microtubules to kinetochore"/>
    <property type="evidence" value="ECO:0007669"/>
    <property type="project" value="UniProtKB-ARBA"/>
</dbReference>
<evidence type="ECO:0000256" key="4">
    <source>
        <dbReference type="ARBA" id="ARBA00023054"/>
    </source>
</evidence>
<dbReference type="SUPFAM" id="SSF52540">
    <property type="entry name" value="P-loop containing nucleoside triphosphate hydrolases"/>
    <property type="match status" value="1"/>
</dbReference>
<dbReference type="Pfam" id="PF00225">
    <property type="entry name" value="Kinesin"/>
    <property type="match status" value="1"/>
</dbReference>
<dbReference type="GO" id="GO:0000278">
    <property type="term" value="P:mitotic cell cycle"/>
    <property type="evidence" value="ECO:0007669"/>
    <property type="project" value="UniProtKB-ARBA"/>
</dbReference>
<feature type="binding site" evidence="6">
    <location>
        <begin position="78"/>
        <end position="85"/>
    </location>
    <ligand>
        <name>ATP</name>
        <dbReference type="ChEBI" id="CHEBI:30616"/>
    </ligand>
</feature>
<keyword evidence="11" id="KW-1185">Reference proteome</keyword>
<dbReference type="GO" id="GO:0000226">
    <property type="term" value="P:microtubule cytoskeleton organization"/>
    <property type="evidence" value="ECO:0007669"/>
    <property type="project" value="UniProtKB-ARBA"/>
</dbReference>
<dbReference type="GO" id="GO:0042327">
    <property type="term" value="P:positive regulation of phosphorylation"/>
    <property type="evidence" value="ECO:0007669"/>
    <property type="project" value="UniProtKB-ARBA"/>
</dbReference>
<evidence type="ECO:0000313" key="11">
    <source>
        <dbReference type="Proteomes" id="UP000242715"/>
    </source>
</evidence>
<dbReference type="Gene3D" id="3.40.850.10">
    <property type="entry name" value="Kinesin motor domain"/>
    <property type="match status" value="1"/>
</dbReference>
<sequence>MERIHVTVRARPLSPEDAKTTLWRISDNSIFIPNHTLKFEFDQIFNENCKTSEVYEVRTKDIVAAAVRGFNGTVFAYGQTNSGKTHTMRGSKDEPGVIPRAVHDLFQILEQDVDREFLLRMSYMEIYNEEINDLLAPEHRKLQIHENIERGIYVAGLREEIVTSPEQVLDLMEFGESHRHIGETNMNLYSSRSHTIFRMIIESRDRNENESIDSSCDAVRVSVLNLVDLAGSERAAKTGAEGVRLKEGSHINKSLMTLGTVIKKLSEGVESQGGHVPYRDSKLTRILQPALGGNANTAIICNITLAQIHTDETKSSLQFASRALRVTNCAKVNEIMTDAALLKRQKKEIEELRAKLTGPRSEHLETEILNLRNTLLQTELERERIALELEEEKKTQAEWEKRVHEQAKRIKNLSSMVLFSNRDENNKYSKKEKRRDTWCPGNLTRAHLKDVYSSIETDASTAEPIRPKLEIGPLLPFSELINEDDNVDGSFKKEDDNKGDAKDDCNLPNPRALLHVTNRRKDPSRKKSLSMEDNKDLQLQAEYENFRESEAILVIKKLQEQINILEMEKLSSQQNLDTVFDLATEQNISAREKFEELNEELIKAQEAARVANEQLISSKTVSNINDGNVDFVKSVSVEIEDIMSEVQNSKEAAQSVILMVDDATKSFATLCHMFLDFKASVSQDSVEQKSIFSNYQKLNSCLRQTISELENEKILLDNQLANSQKLLQQSELDAQSSHNSLLERLEQQELDNGELISYIQTLEKEISCLTSSSVAKEKETLRRDLEKAKTRSKETESKLKIAMQEKTKLESEKACAEREIKRLHGQNSLLERDISKRDSLAGRRRDSIAEKSSKMFDPQRPKGPAFSLEEHKKLEVFAFESETRITSLEEEITAALKEKEEVISINEALNSELEDLTEKLSTSTSEIYDLKEEISALKQRLEESDLNQEKFKSSIRVLVEEKEELAMQLTDALLEIEEERAIWSAKEKDALLAIEEQARSNNEHVTSLSTELSEVRKELESYREECRIFRERLTISYENMLGKEKFRENVLDFDHQETINVANKQHSQISKPKLESQSFEQELHDCPENLDGIQRESQVLNKGDHLPNLRELDTMSEVFIEFQNLKSQLSTVTEERDKLTIQVEDQQKHVMEVELLLKHCQDELSRAKDHIEELSHKISSIEVKIHSDKVTNTNETAKLRMRLRGTQAKLDAFRLRYKEAIDESASSKIKYREASENLKNMLASQGLEVLNLKKQLAAAKEQ</sequence>
<feature type="coiled-coil region" evidence="7">
    <location>
        <begin position="332"/>
        <end position="409"/>
    </location>
</feature>
<feature type="coiled-coil region" evidence="7">
    <location>
        <begin position="692"/>
        <end position="726"/>
    </location>
</feature>
<dbReference type="EMBL" id="DF973232">
    <property type="protein sequence ID" value="GAU21570.1"/>
    <property type="molecule type" value="Genomic_DNA"/>
</dbReference>
<dbReference type="OrthoDB" id="3176171at2759"/>
<dbReference type="PANTHER" id="PTHR47968">
    <property type="entry name" value="CENTROMERE PROTEIN E"/>
    <property type="match status" value="1"/>
</dbReference>
<feature type="compositionally biased region" description="Basic and acidic residues" evidence="8">
    <location>
        <begin position="834"/>
        <end position="860"/>
    </location>
</feature>
<dbReference type="GO" id="GO:0033044">
    <property type="term" value="P:regulation of chromosome organization"/>
    <property type="evidence" value="ECO:0007669"/>
    <property type="project" value="UniProtKB-ARBA"/>
</dbReference>
<evidence type="ECO:0000256" key="2">
    <source>
        <dbReference type="ARBA" id="ARBA00022741"/>
    </source>
</evidence>
<evidence type="ECO:0000256" key="3">
    <source>
        <dbReference type="ARBA" id="ARBA00022840"/>
    </source>
</evidence>
<feature type="coiled-coil region" evidence="7">
    <location>
        <begin position="771"/>
        <end position="833"/>
    </location>
</feature>